<dbReference type="EMBL" id="JYIK01000735">
    <property type="protein sequence ID" value="KWX09735.1"/>
    <property type="molecule type" value="Genomic_DNA"/>
</dbReference>
<evidence type="ECO:0000313" key="10">
    <source>
        <dbReference type="Proteomes" id="UP000070188"/>
    </source>
</evidence>
<dbReference type="Proteomes" id="UP000070659">
    <property type="component" value="Unassembled WGS sequence"/>
</dbReference>
<evidence type="ECO:0000313" key="12">
    <source>
        <dbReference type="Proteomes" id="UP000070659"/>
    </source>
</evidence>
<dbReference type="Pfam" id="PF00355">
    <property type="entry name" value="Rieske"/>
    <property type="match status" value="1"/>
</dbReference>
<sequence>MKVTSIGHAGYYIETEAGSILCDPWVNPAYFASWFPFPDNSGLDWERYRHPDYLYVSHLHRDHYDPDHLREKVSRDATVLLPDYRTNDLENALRGIGFQKFITLPSGKAVDLDGGLRVMIVALVSPSDGPIGDSALAVDDGEVRILNQNDAKPVDLEELRAFGEYDAHFLQFSGANWWPLVYDLPERAKAAFGSTKRSNGLARALRYVAEINARYVVPSAGPPCFLDEELFEFNDLENSPANPFPDHPVFVEYLREHGCDNALLMVPGSVLELTRDGARVTHPGPDEEVFRPYRDKQAYLREYAERKRSRIAAEKATWPSPEVDVFAELKEWFEPLLKTADHIATGVGAQLLLEVGDDLKIVIDFVDREVRKWDGEKCRYRFKVERPLIERLIAEHEIDWVNSLFLSMRFQASRIGPYNEYVYTFFKCLSPERMAYAEKWFAQREEDPEEIQLGDWLVQRKCPHRQADLSYFGELHGDTLICTMHRYEFDLKTGRCLTANDRPIKARRVEPKEQPGPVEEHEVPED</sequence>
<dbReference type="Pfam" id="PF25451">
    <property type="entry name" value="SCP2_Rv3818"/>
    <property type="match status" value="1"/>
</dbReference>
<evidence type="ECO:0000313" key="9">
    <source>
        <dbReference type="EMBL" id="KWX09735.1"/>
    </source>
</evidence>
<reference evidence="11" key="1">
    <citation type="submission" date="2015-02" db="EMBL/GenBank/DDBJ databases">
        <title>Physiological reanalysis, assessment of diazotrophy, and genome sequences of multiple isolates of Streptomyces thermoautotrophicus.</title>
        <authorList>
            <person name="MacKellar D.C."/>
            <person name="Lieber L."/>
            <person name="Norman J."/>
            <person name="Bolger A."/>
            <person name="Tobin C."/>
            <person name="Murray J.W."/>
            <person name="Friesen M."/>
            <person name="Prell J."/>
        </authorList>
    </citation>
    <scope>NUCLEOTIDE SEQUENCE [LARGE SCALE GENOMIC DNA]</scope>
    <source>
        <strain evidence="11">UBT1</strain>
    </source>
</reference>
<dbReference type="InterPro" id="IPR036922">
    <property type="entry name" value="Rieske_2Fe-2S_sf"/>
</dbReference>
<dbReference type="Gene3D" id="2.102.10.10">
    <property type="entry name" value="Rieske [2Fe-2S] iron-sulphur domain"/>
    <property type="match status" value="1"/>
</dbReference>
<dbReference type="GO" id="GO:0046872">
    <property type="term" value="F:metal ion binding"/>
    <property type="evidence" value="ECO:0007669"/>
    <property type="project" value="UniProtKB-KW"/>
</dbReference>
<keyword evidence="1" id="KW-0001">2Fe-2S</keyword>
<dbReference type="PANTHER" id="PTHR43546">
    <property type="entry name" value="UPF0173 METAL-DEPENDENT HYDROLASE MJ1163-RELATED"/>
    <property type="match status" value="1"/>
</dbReference>
<dbReference type="Proteomes" id="UP000070598">
    <property type="component" value="Unassembled WGS sequence"/>
</dbReference>
<keyword evidence="10" id="KW-1185">Reference proteome</keyword>
<dbReference type="SUPFAM" id="SSF50022">
    <property type="entry name" value="ISP domain"/>
    <property type="match status" value="1"/>
</dbReference>
<evidence type="ECO:0000259" key="6">
    <source>
        <dbReference type="PROSITE" id="PS51296"/>
    </source>
</evidence>
<dbReference type="EMBL" id="LAXD01000001">
    <property type="protein sequence ID" value="KWW98815.1"/>
    <property type="molecule type" value="Genomic_DNA"/>
</dbReference>
<evidence type="ECO:0000256" key="2">
    <source>
        <dbReference type="ARBA" id="ARBA00022723"/>
    </source>
</evidence>
<comment type="caution">
    <text evidence="8">The sequence shown here is derived from an EMBL/GenBank/DDBJ whole genome shotgun (WGS) entry which is preliminary data.</text>
</comment>
<dbReference type="InterPro" id="IPR057330">
    <property type="entry name" value="SCP2_Rv3818"/>
</dbReference>
<dbReference type="STRING" id="1469144.LI90_444"/>
<dbReference type="Proteomes" id="UP000070188">
    <property type="component" value="Unassembled WGS sequence"/>
</dbReference>
<feature type="region of interest" description="Disordered" evidence="5">
    <location>
        <begin position="504"/>
        <end position="526"/>
    </location>
</feature>
<dbReference type="EMBL" id="JYIJ01000019">
    <property type="protein sequence ID" value="KWW97511.1"/>
    <property type="molecule type" value="Genomic_DNA"/>
</dbReference>
<dbReference type="Pfam" id="PF13483">
    <property type="entry name" value="Lactamase_B_3"/>
    <property type="match status" value="1"/>
</dbReference>
<dbReference type="GO" id="GO:0051537">
    <property type="term" value="F:2 iron, 2 sulfur cluster binding"/>
    <property type="evidence" value="ECO:0007669"/>
    <property type="project" value="UniProtKB-KW"/>
</dbReference>
<evidence type="ECO:0000256" key="5">
    <source>
        <dbReference type="SAM" id="MobiDB-lite"/>
    </source>
</evidence>
<dbReference type="SUPFAM" id="SSF56281">
    <property type="entry name" value="Metallo-hydrolase/oxidoreductase"/>
    <property type="match status" value="1"/>
</dbReference>
<protein>
    <submittedName>
        <fullName evidence="7">(2Fe-2S)-binding protein</fullName>
    </submittedName>
    <submittedName>
        <fullName evidence="8">Rieske (2Fe-2S) iron-sulfur domain-containing protein</fullName>
    </submittedName>
</protein>
<reference evidence="7 12" key="2">
    <citation type="submission" date="2015-02" db="EMBL/GenBank/DDBJ databases">
        <title>Physiological reanalysis, assessment of diazotrophy, and genome sequences of multiple isolates of Streptomyces thermoautotrophicus.</title>
        <authorList>
            <person name="MacKellar D.C."/>
            <person name="Lieber L."/>
            <person name="Norman J."/>
            <person name="Bolger A."/>
            <person name="Tobin C."/>
            <person name="Murray J.W."/>
            <person name="Prell J."/>
        </authorList>
    </citation>
    <scope>NUCLEOTIDE SEQUENCE [LARGE SCALE GENOMIC DNA]</scope>
    <source>
        <strain evidence="7 12">UBT1</strain>
    </source>
</reference>
<evidence type="ECO:0000313" key="11">
    <source>
        <dbReference type="Proteomes" id="UP000070598"/>
    </source>
</evidence>
<organism evidence="8 10">
    <name type="scientific">Carbonactinospora thermoautotrophica</name>
    <dbReference type="NCBI Taxonomy" id="1469144"/>
    <lineage>
        <taxon>Bacteria</taxon>
        <taxon>Bacillati</taxon>
        <taxon>Actinomycetota</taxon>
        <taxon>Actinomycetes</taxon>
        <taxon>Kitasatosporales</taxon>
        <taxon>Carbonactinosporaceae</taxon>
        <taxon>Carbonactinospora</taxon>
    </lineage>
</organism>
<name>A0A132MM60_9ACTN</name>
<dbReference type="InterPro" id="IPR017941">
    <property type="entry name" value="Rieske_2Fe-2S"/>
</dbReference>
<dbReference type="InterPro" id="IPR036866">
    <property type="entry name" value="RibonucZ/Hydroxyglut_hydro"/>
</dbReference>
<dbReference type="GO" id="GO:0016705">
    <property type="term" value="F:oxidoreductase activity, acting on paired donors, with incorporation or reduction of molecular oxygen"/>
    <property type="evidence" value="ECO:0007669"/>
    <property type="project" value="UniProtKB-ARBA"/>
</dbReference>
<dbReference type="PROSITE" id="PS51296">
    <property type="entry name" value="RIESKE"/>
    <property type="match status" value="1"/>
</dbReference>
<keyword evidence="3" id="KW-0408">Iron</keyword>
<reference evidence="10" key="4">
    <citation type="submission" date="2015-04" db="EMBL/GenBank/DDBJ databases">
        <title>Physiological reanalysis, assessment of diazotrophy, and genome sequences of multiple isolates of Streptomyces thermoautotrophicus.</title>
        <authorList>
            <person name="MacKellar D.C."/>
            <person name="Lieber L."/>
            <person name="Norman J."/>
            <person name="Bolger A."/>
            <person name="Tobin C."/>
            <person name="Murray J.W."/>
            <person name="Chang R."/>
            <person name="Ford T."/>
            <person name="Nguyen P.Q."/>
            <person name="Woodward J."/>
            <person name="Permingeat H."/>
            <person name="Joshi N.S."/>
            <person name="Silver P.A."/>
            <person name="Usadel B."/>
            <person name="Rutherford A.W."/>
            <person name="Friesen M."/>
            <person name="Prell J."/>
        </authorList>
    </citation>
    <scope>NUCLEOTIDE SEQUENCE [LARGE SCALE GENOMIC DNA]</scope>
    <source>
        <strain evidence="10">H1</strain>
    </source>
</reference>
<dbReference type="OrthoDB" id="6988582at2"/>
<evidence type="ECO:0000256" key="4">
    <source>
        <dbReference type="ARBA" id="ARBA00023014"/>
    </source>
</evidence>
<accession>A0A132MM60</accession>
<dbReference type="PANTHER" id="PTHR43546:SF3">
    <property type="entry name" value="UPF0173 METAL-DEPENDENT HYDROLASE MJ1163"/>
    <property type="match status" value="1"/>
</dbReference>
<gene>
    <name evidence="8" type="ORF">LI90_444</name>
    <name evidence="7" type="ORF">TH66_17995</name>
    <name evidence="9" type="ORF">TR74_07805</name>
</gene>
<feature type="domain" description="Rieske" evidence="6">
    <location>
        <begin position="458"/>
        <end position="518"/>
    </location>
</feature>
<dbReference type="GO" id="GO:0004497">
    <property type="term" value="F:monooxygenase activity"/>
    <property type="evidence" value="ECO:0007669"/>
    <property type="project" value="UniProtKB-ARBA"/>
</dbReference>
<dbReference type="RefSeq" id="WP_066883721.1">
    <property type="nucleotide sequence ID" value="NZ_JYIJ01000019.1"/>
</dbReference>
<evidence type="ECO:0000313" key="7">
    <source>
        <dbReference type="EMBL" id="KWW97511.1"/>
    </source>
</evidence>
<dbReference type="PATRIC" id="fig|1469144.10.peg.539"/>
<dbReference type="AlphaFoldDB" id="A0A132MM60"/>
<evidence type="ECO:0000256" key="3">
    <source>
        <dbReference type="ARBA" id="ARBA00023004"/>
    </source>
</evidence>
<keyword evidence="4" id="KW-0411">Iron-sulfur</keyword>
<evidence type="ECO:0000256" key="1">
    <source>
        <dbReference type="ARBA" id="ARBA00022714"/>
    </source>
</evidence>
<proteinExistence type="predicted"/>
<keyword evidence="2" id="KW-0479">Metal-binding</keyword>
<evidence type="ECO:0000313" key="8">
    <source>
        <dbReference type="EMBL" id="KWW98815.1"/>
    </source>
</evidence>
<dbReference type="Gene3D" id="3.60.15.10">
    <property type="entry name" value="Ribonuclease Z/Hydroxyacylglutathione hydrolase-like"/>
    <property type="match status" value="1"/>
</dbReference>
<reference evidence="8" key="3">
    <citation type="submission" date="2015-04" db="EMBL/GenBank/DDBJ databases">
        <title>Physiological reanalysis, assessment of diazotrophy, and genome sequences of multiple isolates of Streptomyces thermoautotrophicus.</title>
        <authorList>
            <person name="MacKellar D.C."/>
            <person name="Lieber L."/>
            <person name="Norman J."/>
            <person name="Bolger A."/>
            <person name="Tobin C."/>
            <person name="Murray J.W."/>
            <person name="Woodward J."/>
            <person name="Friesen M."/>
            <person name="Prell J."/>
        </authorList>
    </citation>
    <scope>NUCLEOTIDE SEQUENCE [LARGE SCALE GENOMIC DNA]</scope>
    <source>
        <strain evidence="8">H1</strain>
    </source>
</reference>
<dbReference type="InterPro" id="IPR050114">
    <property type="entry name" value="UPF0173_UPF0282_UlaG_hydrolase"/>
</dbReference>